<dbReference type="EMBL" id="LSSL01005181">
    <property type="protein sequence ID" value="OLY78979.1"/>
    <property type="molecule type" value="Genomic_DNA"/>
</dbReference>
<proteinExistence type="predicted"/>
<dbReference type="AlphaFoldDB" id="A0A1R0GQ11"/>
<reference evidence="1 2" key="1">
    <citation type="journal article" date="2016" name="Mol. Biol. Evol.">
        <title>Genome-Wide Survey of Gut Fungi (Harpellales) Reveals the First Horizontally Transferred Ubiquitin Gene from a Mosquito Host.</title>
        <authorList>
            <person name="Wang Y."/>
            <person name="White M.M."/>
            <person name="Kvist S."/>
            <person name="Moncalvo J.M."/>
        </authorList>
    </citation>
    <scope>NUCLEOTIDE SEQUENCE [LARGE SCALE GENOMIC DNA]</scope>
    <source>
        <strain evidence="1 2">ALG-7-W6</strain>
    </source>
</reference>
<keyword evidence="2" id="KW-1185">Reference proteome</keyword>
<accession>A0A1R0GQ11</accession>
<comment type="caution">
    <text evidence="1">The sequence shown here is derived from an EMBL/GenBank/DDBJ whole genome shotgun (WGS) entry which is preliminary data.</text>
</comment>
<evidence type="ECO:0000313" key="2">
    <source>
        <dbReference type="Proteomes" id="UP000187455"/>
    </source>
</evidence>
<evidence type="ECO:0000313" key="1">
    <source>
        <dbReference type="EMBL" id="OLY78979.1"/>
    </source>
</evidence>
<name>A0A1R0GQ11_9FUNG</name>
<protein>
    <submittedName>
        <fullName evidence="1">Uncharacterized protein</fullName>
    </submittedName>
</protein>
<organism evidence="1 2">
    <name type="scientific">Smittium mucronatum</name>
    <dbReference type="NCBI Taxonomy" id="133383"/>
    <lineage>
        <taxon>Eukaryota</taxon>
        <taxon>Fungi</taxon>
        <taxon>Fungi incertae sedis</taxon>
        <taxon>Zoopagomycota</taxon>
        <taxon>Kickxellomycotina</taxon>
        <taxon>Harpellomycetes</taxon>
        <taxon>Harpellales</taxon>
        <taxon>Legeriomycetaceae</taxon>
        <taxon>Smittium</taxon>
    </lineage>
</organism>
<sequence length="79" mass="9075">MKLPNTVGKSEIRWFLFRFISPYFLTTAAPLLKYSNKTSSGIRTINCKSGKRFTSSHFTEGMVSFKRNYPQADLNLGYL</sequence>
<gene>
    <name evidence="1" type="ORF">AYI68_g6962</name>
</gene>
<dbReference type="Proteomes" id="UP000187455">
    <property type="component" value="Unassembled WGS sequence"/>
</dbReference>